<gene>
    <name evidence="5" type="ORF">GCM10023144_03430</name>
</gene>
<comment type="similarity">
    <text evidence="1">Belongs to the TrbG/VirB9 family.</text>
</comment>
<feature type="chain" id="PRO_5046730478" evidence="3">
    <location>
        <begin position="27"/>
        <end position="259"/>
    </location>
</feature>
<comment type="caution">
    <text evidence="5">The sequence shown here is derived from an EMBL/GenBank/DDBJ whole genome shotgun (WGS) entry which is preliminary data.</text>
</comment>
<keyword evidence="6" id="KW-1185">Reference proteome</keyword>
<dbReference type="RefSeq" id="WP_345245674.1">
    <property type="nucleotide sequence ID" value="NZ_BAABFO010000001.1"/>
</dbReference>
<dbReference type="EMBL" id="BAABFO010000001">
    <property type="protein sequence ID" value="GAA4322965.1"/>
    <property type="molecule type" value="Genomic_DNA"/>
</dbReference>
<name>A0ABP8GEM0_9BURK</name>
<protein>
    <submittedName>
        <fullName evidence="5">TcpQ domain-containing protein</fullName>
    </submittedName>
</protein>
<dbReference type="InterPro" id="IPR038161">
    <property type="entry name" value="VirB9/CagX/TrbG_C_sf"/>
</dbReference>
<keyword evidence="2 3" id="KW-0732">Signal</keyword>
<dbReference type="InterPro" id="IPR033645">
    <property type="entry name" value="VirB9/CagX/TrbG_C"/>
</dbReference>
<dbReference type="Gene3D" id="3.55.50.70">
    <property type="match status" value="1"/>
</dbReference>
<feature type="signal peptide" evidence="3">
    <location>
        <begin position="1"/>
        <end position="26"/>
    </location>
</feature>
<feature type="domain" description="Toxin co-regulated pilus biosynthesis protein Q C-terminal" evidence="4">
    <location>
        <begin position="165"/>
        <end position="244"/>
    </location>
</feature>
<dbReference type="InterPro" id="IPR010258">
    <property type="entry name" value="Conjugal_tfr_TrbG/VirB9/CagX"/>
</dbReference>
<evidence type="ECO:0000313" key="6">
    <source>
        <dbReference type="Proteomes" id="UP001501671"/>
    </source>
</evidence>
<dbReference type="Proteomes" id="UP001501671">
    <property type="component" value="Unassembled WGS sequence"/>
</dbReference>
<sequence length="259" mass="27174">MNAHFAMPRRILPLLLALCGAAQSAAAPGYDFAYRVSGDRRVAPVQVFDDGRDTYLQFRAGQTVPAIFEAGPGGERLASHAMSGAYVTVAGTAARLVLRIGDVAADAQYLGSSPRAGLAIPDHAGPIAAGRADQTAAVAFGVSSSGMPSSGPSTLFAAAPPRAPFTAAPADRNMRSLLQRWAREAGWTFNAEHWAVDVDIPLAGSASFDGDFKGAVRQLLASTELSPRPLQPCFYSNRVLRVVPLVQACDRVRAAASPR</sequence>
<evidence type="ECO:0000256" key="2">
    <source>
        <dbReference type="ARBA" id="ARBA00022729"/>
    </source>
</evidence>
<dbReference type="Gene3D" id="2.60.40.2500">
    <property type="match status" value="1"/>
</dbReference>
<evidence type="ECO:0000259" key="4">
    <source>
        <dbReference type="Pfam" id="PF10671"/>
    </source>
</evidence>
<evidence type="ECO:0000256" key="1">
    <source>
        <dbReference type="ARBA" id="ARBA00006135"/>
    </source>
</evidence>
<dbReference type="Pfam" id="PF10671">
    <property type="entry name" value="TcpQ"/>
    <property type="match status" value="1"/>
</dbReference>
<accession>A0ABP8GEM0</accession>
<dbReference type="InterPro" id="IPR018927">
    <property type="entry name" value="Pilus_synth_Q_C"/>
</dbReference>
<proteinExistence type="inferred from homology"/>
<evidence type="ECO:0000256" key="3">
    <source>
        <dbReference type="SAM" id="SignalP"/>
    </source>
</evidence>
<dbReference type="CDD" id="cd06911">
    <property type="entry name" value="VirB9_CagX_TrbG"/>
    <property type="match status" value="1"/>
</dbReference>
<evidence type="ECO:0000313" key="5">
    <source>
        <dbReference type="EMBL" id="GAA4322965.1"/>
    </source>
</evidence>
<organism evidence="5 6">
    <name type="scientific">Pigmentiphaga soli</name>
    <dbReference type="NCBI Taxonomy" id="1007095"/>
    <lineage>
        <taxon>Bacteria</taxon>
        <taxon>Pseudomonadati</taxon>
        <taxon>Pseudomonadota</taxon>
        <taxon>Betaproteobacteria</taxon>
        <taxon>Burkholderiales</taxon>
        <taxon>Alcaligenaceae</taxon>
        <taxon>Pigmentiphaga</taxon>
    </lineage>
</organism>
<reference evidence="6" key="1">
    <citation type="journal article" date="2019" name="Int. J. Syst. Evol. Microbiol.">
        <title>The Global Catalogue of Microorganisms (GCM) 10K type strain sequencing project: providing services to taxonomists for standard genome sequencing and annotation.</title>
        <authorList>
            <consortium name="The Broad Institute Genomics Platform"/>
            <consortium name="The Broad Institute Genome Sequencing Center for Infectious Disease"/>
            <person name="Wu L."/>
            <person name="Ma J."/>
        </authorList>
    </citation>
    <scope>NUCLEOTIDE SEQUENCE [LARGE SCALE GENOMIC DNA]</scope>
    <source>
        <strain evidence="6">JCM 17666</strain>
    </source>
</reference>
<dbReference type="Pfam" id="PF03524">
    <property type="entry name" value="CagX"/>
    <property type="match status" value="1"/>
</dbReference>